<dbReference type="EMBL" id="BJWL01000137">
    <property type="protein sequence ID" value="GFS31158.1"/>
    <property type="molecule type" value="Genomic_DNA"/>
</dbReference>
<sequence length="150" mass="17534">MTATRAGGLFTTNVEFWLSSSWFRFRRKDKVRDIKVPIVFMRWRFPMQATSVEWKTTALPFLTDKKQKAQYHRKGAKRESTRQRRKQGRSDPPFLNLERSGDHGREADRALASVFSSEECSIDWISISLATTEDNKAISISDRKDYLKQI</sequence>
<comment type="caution">
    <text evidence="2">The sequence shown here is derived from an EMBL/GenBank/DDBJ whole genome shotgun (WGS) entry which is preliminary data.</text>
</comment>
<gene>
    <name evidence="2" type="ORF">Acr_00g0015950</name>
    <name evidence="3" type="ORF">Acr_18g0011160</name>
    <name evidence="4" type="ORF">Acr_27g0000430</name>
</gene>
<feature type="region of interest" description="Disordered" evidence="1">
    <location>
        <begin position="66"/>
        <end position="105"/>
    </location>
</feature>
<organism evidence="2 5">
    <name type="scientific">Actinidia rufa</name>
    <dbReference type="NCBI Taxonomy" id="165716"/>
    <lineage>
        <taxon>Eukaryota</taxon>
        <taxon>Viridiplantae</taxon>
        <taxon>Streptophyta</taxon>
        <taxon>Embryophyta</taxon>
        <taxon>Tracheophyta</taxon>
        <taxon>Spermatophyta</taxon>
        <taxon>Magnoliopsida</taxon>
        <taxon>eudicotyledons</taxon>
        <taxon>Gunneridae</taxon>
        <taxon>Pentapetalae</taxon>
        <taxon>asterids</taxon>
        <taxon>Ericales</taxon>
        <taxon>Actinidiaceae</taxon>
        <taxon>Actinidia</taxon>
    </lineage>
</organism>
<dbReference type="EMBL" id="BJWL01000027">
    <property type="protein sequence ID" value="GFZ18304.1"/>
    <property type="molecule type" value="Genomic_DNA"/>
</dbReference>
<keyword evidence="5" id="KW-1185">Reference proteome</keyword>
<evidence type="ECO:0000313" key="5">
    <source>
        <dbReference type="Proteomes" id="UP000585474"/>
    </source>
</evidence>
<protein>
    <submittedName>
        <fullName evidence="2">Uncharacterized protein</fullName>
    </submittedName>
</protein>
<evidence type="ECO:0000313" key="4">
    <source>
        <dbReference type="EMBL" id="GFZ18304.1"/>
    </source>
</evidence>
<evidence type="ECO:0000313" key="3">
    <source>
        <dbReference type="EMBL" id="GFZ06946.1"/>
    </source>
</evidence>
<name>A0A7J0DCH7_9ERIC</name>
<reference evidence="2" key="2">
    <citation type="submission" date="2020-08" db="EMBL/GenBank/DDBJ databases">
        <title>De Novo Assembly of kiwifruit Actinidia rufa.</title>
        <authorList>
            <person name="Sugita-Konishi S."/>
            <person name="Sato K."/>
            <person name="Mori E."/>
            <person name="Abe Y."/>
            <person name="Kisaki G."/>
            <person name="Hamano K."/>
            <person name="Suezawa K."/>
            <person name="Otani M."/>
            <person name="Fukuda T."/>
            <person name="Manabe T."/>
            <person name="Gomi K."/>
            <person name="Tabuchi M."/>
            <person name="Akimitsu K."/>
            <person name="Kataoka I."/>
        </authorList>
    </citation>
    <scope>NUCLEOTIDE SEQUENCE</scope>
    <source>
        <strain evidence="5">cv. Fuchu</strain>
        <strain evidence="2">Fuchu</strain>
    </source>
</reference>
<evidence type="ECO:0000313" key="2">
    <source>
        <dbReference type="EMBL" id="GFS31158.1"/>
    </source>
</evidence>
<dbReference type="EMBL" id="BJWL01000018">
    <property type="protein sequence ID" value="GFZ06946.1"/>
    <property type="molecule type" value="Genomic_DNA"/>
</dbReference>
<proteinExistence type="predicted"/>
<reference evidence="3 5" key="1">
    <citation type="submission" date="2019-07" db="EMBL/GenBank/DDBJ databases">
        <title>De Novo Assembly of kiwifruit Actinidia rufa.</title>
        <authorList>
            <person name="Sugita-Konishi S."/>
            <person name="Sato K."/>
            <person name="Mori E."/>
            <person name="Abe Y."/>
            <person name="Kisaki G."/>
            <person name="Hamano K."/>
            <person name="Suezawa K."/>
            <person name="Otani M."/>
            <person name="Fukuda T."/>
            <person name="Manabe T."/>
            <person name="Gomi K."/>
            <person name="Tabuchi M."/>
            <person name="Akimitsu K."/>
            <person name="Kataoka I."/>
        </authorList>
    </citation>
    <scope>NUCLEOTIDE SEQUENCE [LARGE SCALE GENOMIC DNA]</scope>
    <source>
        <strain evidence="5">cv. Fuchu</strain>
        <strain evidence="3">Fuchu</strain>
    </source>
</reference>
<evidence type="ECO:0000256" key="1">
    <source>
        <dbReference type="SAM" id="MobiDB-lite"/>
    </source>
</evidence>
<accession>A0A7J0DCH7</accession>
<dbReference type="AlphaFoldDB" id="A0A7J0DCH7"/>
<dbReference type="Proteomes" id="UP000585474">
    <property type="component" value="Unassembled WGS sequence"/>
</dbReference>